<sequence length="98" mass="11015">MRASGATREVVEKSLTHSGIRGIFFALIPASDLCQCVEHLTAGDYSSLHIRVVGICLRALKNLVTILRTSIFGLFSYQSKQPERLSSNEWFIEDDVWN</sequence>
<reference evidence="1 3" key="2">
    <citation type="journal article" date="2018" name="Plant J.">
        <title>The Physcomitrella patens chromosome-scale assembly reveals moss genome structure and evolution.</title>
        <authorList>
            <person name="Lang D."/>
            <person name="Ullrich K.K."/>
            <person name="Murat F."/>
            <person name="Fuchs J."/>
            <person name="Jenkins J."/>
            <person name="Haas F.B."/>
            <person name="Piednoel M."/>
            <person name="Gundlach H."/>
            <person name="Van Bel M."/>
            <person name="Meyberg R."/>
            <person name="Vives C."/>
            <person name="Morata J."/>
            <person name="Symeonidi A."/>
            <person name="Hiss M."/>
            <person name="Muchero W."/>
            <person name="Kamisugi Y."/>
            <person name="Saleh O."/>
            <person name="Blanc G."/>
            <person name="Decker E.L."/>
            <person name="van Gessel N."/>
            <person name="Grimwood J."/>
            <person name="Hayes R.D."/>
            <person name="Graham S.W."/>
            <person name="Gunter L.E."/>
            <person name="McDaniel S.F."/>
            <person name="Hoernstein S.N.W."/>
            <person name="Larsson A."/>
            <person name="Li F.W."/>
            <person name="Perroud P.F."/>
            <person name="Phillips J."/>
            <person name="Ranjan P."/>
            <person name="Rokshar D.S."/>
            <person name="Rothfels C.J."/>
            <person name="Schneider L."/>
            <person name="Shu S."/>
            <person name="Stevenson D.W."/>
            <person name="Thummler F."/>
            <person name="Tillich M."/>
            <person name="Villarreal Aguilar J.C."/>
            <person name="Widiez T."/>
            <person name="Wong G.K."/>
            <person name="Wymore A."/>
            <person name="Zhang Y."/>
            <person name="Zimmer A.D."/>
            <person name="Quatrano R.S."/>
            <person name="Mayer K.F.X."/>
            <person name="Goodstein D."/>
            <person name="Casacuberta J.M."/>
            <person name="Vandepoele K."/>
            <person name="Reski R."/>
            <person name="Cuming A.C."/>
            <person name="Tuskan G.A."/>
            <person name="Maumus F."/>
            <person name="Salse J."/>
            <person name="Schmutz J."/>
            <person name="Rensing S.A."/>
        </authorList>
    </citation>
    <scope>NUCLEOTIDE SEQUENCE [LARGE SCALE GENOMIC DNA]</scope>
    <source>
        <strain evidence="2 3">cv. Gransden 2004</strain>
    </source>
</reference>
<evidence type="ECO:0000313" key="2">
    <source>
        <dbReference type="EnsemblPlants" id="Pp3c26_7430V3.1"/>
    </source>
</evidence>
<evidence type="ECO:0000313" key="1">
    <source>
        <dbReference type="EMBL" id="PNR26874.1"/>
    </source>
</evidence>
<dbReference type="EnsemblPlants" id="Pp3c26_7430V3.3">
    <property type="protein sequence ID" value="Pp3c26_7430V3.3"/>
    <property type="gene ID" value="Pp3c26_7430"/>
</dbReference>
<dbReference type="EnsemblPlants" id="Pp3c26_7430V3.1">
    <property type="protein sequence ID" value="Pp3c26_7430V3.1"/>
    <property type="gene ID" value="Pp3c26_7430"/>
</dbReference>
<accession>A0A2K1IC83</accession>
<dbReference type="Proteomes" id="UP000006727">
    <property type="component" value="Chromosome 26"/>
</dbReference>
<reference evidence="1 3" key="1">
    <citation type="journal article" date="2008" name="Science">
        <title>The Physcomitrella genome reveals evolutionary insights into the conquest of land by plants.</title>
        <authorList>
            <person name="Rensing S."/>
            <person name="Lang D."/>
            <person name="Zimmer A."/>
            <person name="Terry A."/>
            <person name="Salamov A."/>
            <person name="Shapiro H."/>
            <person name="Nishiyama T."/>
            <person name="Perroud P.-F."/>
            <person name="Lindquist E."/>
            <person name="Kamisugi Y."/>
            <person name="Tanahashi T."/>
            <person name="Sakakibara K."/>
            <person name="Fujita T."/>
            <person name="Oishi K."/>
            <person name="Shin-I T."/>
            <person name="Kuroki Y."/>
            <person name="Toyoda A."/>
            <person name="Suzuki Y."/>
            <person name="Hashimoto A."/>
            <person name="Yamaguchi K."/>
            <person name="Sugano A."/>
            <person name="Kohara Y."/>
            <person name="Fujiyama A."/>
            <person name="Anterola A."/>
            <person name="Aoki S."/>
            <person name="Ashton N."/>
            <person name="Barbazuk W.B."/>
            <person name="Barker E."/>
            <person name="Bennetzen J."/>
            <person name="Bezanilla M."/>
            <person name="Blankenship R."/>
            <person name="Cho S.H."/>
            <person name="Dutcher S."/>
            <person name="Estelle M."/>
            <person name="Fawcett J.A."/>
            <person name="Gundlach H."/>
            <person name="Hanada K."/>
            <person name="Heyl A."/>
            <person name="Hicks K.A."/>
            <person name="Hugh J."/>
            <person name="Lohr M."/>
            <person name="Mayer K."/>
            <person name="Melkozernov A."/>
            <person name="Murata T."/>
            <person name="Nelson D."/>
            <person name="Pils B."/>
            <person name="Prigge M."/>
            <person name="Reiss B."/>
            <person name="Renner T."/>
            <person name="Rombauts S."/>
            <person name="Rushton P."/>
            <person name="Sanderfoot A."/>
            <person name="Schween G."/>
            <person name="Shiu S.-H."/>
            <person name="Stueber K."/>
            <person name="Theodoulou F.L."/>
            <person name="Tu H."/>
            <person name="Van de Peer Y."/>
            <person name="Verrier P.J."/>
            <person name="Waters E."/>
            <person name="Wood A."/>
            <person name="Yang L."/>
            <person name="Cove D."/>
            <person name="Cuming A."/>
            <person name="Hasebe M."/>
            <person name="Lucas S."/>
            <person name="Mishler D.B."/>
            <person name="Reski R."/>
            <person name="Grigoriev I."/>
            <person name="Quatrano R.S."/>
            <person name="Boore J.L."/>
        </authorList>
    </citation>
    <scope>NUCLEOTIDE SEQUENCE [LARGE SCALE GENOMIC DNA]</scope>
    <source>
        <strain evidence="2 3">cv. Gransden 2004</strain>
    </source>
</reference>
<dbReference type="EMBL" id="ABEU02000026">
    <property type="protein sequence ID" value="PNR26874.1"/>
    <property type="molecule type" value="Genomic_DNA"/>
</dbReference>
<organism evidence="1">
    <name type="scientific">Physcomitrium patens</name>
    <name type="common">Spreading-leaved earth moss</name>
    <name type="synonym">Physcomitrella patens</name>
    <dbReference type="NCBI Taxonomy" id="3218"/>
    <lineage>
        <taxon>Eukaryota</taxon>
        <taxon>Viridiplantae</taxon>
        <taxon>Streptophyta</taxon>
        <taxon>Embryophyta</taxon>
        <taxon>Bryophyta</taxon>
        <taxon>Bryophytina</taxon>
        <taxon>Bryopsida</taxon>
        <taxon>Funariidae</taxon>
        <taxon>Funariales</taxon>
        <taxon>Funariaceae</taxon>
        <taxon>Physcomitrium</taxon>
    </lineage>
</organism>
<dbReference type="AlphaFoldDB" id="A0A2K1IC83"/>
<dbReference type="Gramene" id="Pp3c26_7430V3.3">
    <property type="protein sequence ID" value="Pp3c26_7430V3.3"/>
    <property type="gene ID" value="Pp3c26_7430"/>
</dbReference>
<evidence type="ECO:0000313" key="3">
    <source>
        <dbReference type="Proteomes" id="UP000006727"/>
    </source>
</evidence>
<reference evidence="2" key="3">
    <citation type="submission" date="2020-12" db="UniProtKB">
        <authorList>
            <consortium name="EnsemblPlants"/>
        </authorList>
    </citation>
    <scope>IDENTIFICATION</scope>
</reference>
<name>A0A2K1IC83_PHYPA</name>
<dbReference type="PaxDb" id="3218-PP1S217_113V6.1"/>
<dbReference type="Gramene" id="Pp3c26_7430V3.1">
    <property type="protein sequence ID" value="Pp3c26_7430V3.1"/>
    <property type="gene ID" value="Pp3c26_7430"/>
</dbReference>
<proteinExistence type="predicted"/>
<dbReference type="InParanoid" id="A0A2K1IC83"/>
<keyword evidence="3" id="KW-1185">Reference proteome</keyword>
<protein>
    <submittedName>
        <fullName evidence="1 2">Uncharacterized protein</fullName>
    </submittedName>
</protein>
<gene>
    <name evidence="1" type="ORF">PHYPA_030355</name>
</gene>